<comment type="similarity">
    <text evidence="1 8">Belongs to the SOS response-associated peptidase family.</text>
</comment>
<dbReference type="PANTHER" id="PTHR13604">
    <property type="entry name" value="DC12-RELATED"/>
    <property type="match status" value="1"/>
</dbReference>
<evidence type="ECO:0000313" key="10">
    <source>
        <dbReference type="Proteomes" id="UP000189670"/>
    </source>
</evidence>
<dbReference type="GO" id="GO:0008233">
    <property type="term" value="F:peptidase activity"/>
    <property type="evidence" value="ECO:0007669"/>
    <property type="project" value="UniProtKB-KW"/>
</dbReference>
<dbReference type="GO" id="GO:0003697">
    <property type="term" value="F:single-stranded DNA binding"/>
    <property type="evidence" value="ECO:0007669"/>
    <property type="project" value="InterPro"/>
</dbReference>
<organism evidence="9 10">
    <name type="scientific">Candidatus Magnetoglobus multicellularis str. Araruama</name>
    <dbReference type="NCBI Taxonomy" id="890399"/>
    <lineage>
        <taxon>Bacteria</taxon>
        <taxon>Pseudomonadati</taxon>
        <taxon>Thermodesulfobacteriota</taxon>
        <taxon>Desulfobacteria</taxon>
        <taxon>Desulfobacterales</taxon>
        <taxon>Desulfobacteraceae</taxon>
        <taxon>Candidatus Magnetoglobus</taxon>
    </lineage>
</organism>
<gene>
    <name evidence="9" type="ORF">OMM_10768</name>
</gene>
<dbReference type="Proteomes" id="UP000189670">
    <property type="component" value="Unassembled WGS sequence"/>
</dbReference>
<accession>A0A1V1P022</accession>
<proteinExistence type="inferred from homology"/>
<protein>
    <recommendedName>
        <fullName evidence="8">Abasic site processing protein</fullName>
        <ecNumber evidence="8">3.4.-.-</ecNumber>
    </recommendedName>
</protein>
<dbReference type="Gene3D" id="3.90.1680.10">
    <property type="entry name" value="SOS response associated peptidase-like"/>
    <property type="match status" value="1"/>
</dbReference>
<dbReference type="EC" id="3.4.-.-" evidence="8"/>
<dbReference type="Pfam" id="PF02586">
    <property type="entry name" value="SRAP"/>
    <property type="match status" value="1"/>
</dbReference>
<reference evidence="10" key="1">
    <citation type="submission" date="2012-11" db="EMBL/GenBank/DDBJ databases">
        <authorList>
            <person name="Lucero-Rivera Y.E."/>
            <person name="Tovar-Ramirez D."/>
        </authorList>
    </citation>
    <scope>NUCLEOTIDE SEQUENCE [LARGE SCALE GENOMIC DNA]</scope>
    <source>
        <strain evidence="10">Araruama</strain>
    </source>
</reference>
<keyword evidence="7" id="KW-0456">Lyase</keyword>
<dbReference type="InterPro" id="IPR003738">
    <property type="entry name" value="SRAP"/>
</dbReference>
<keyword evidence="6" id="KW-0238">DNA-binding</keyword>
<dbReference type="GO" id="GO:0006508">
    <property type="term" value="P:proteolysis"/>
    <property type="evidence" value="ECO:0007669"/>
    <property type="project" value="UniProtKB-KW"/>
</dbReference>
<evidence type="ECO:0000256" key="2">
    <source>
        <dbReference type="ARBA" id="ARBA00022670"/>
    </source>
</evidence>
<evidence type="ECO:0000256" key="3">
    <source>
        <dbReference type="ARBA" id="ARBA00022763"/>
    </source>
</evidence>
<evidence type="ECO:0000256" key="6">
    <source>
        <dbReference type="ARBA" id="ARBA00023125"/>
    </source>
</evidence>
<dbReference type="InterPro" id="IPR036590">
    <property type="entry name" value="SRAP-like"/>
</dbReference>
<dbReference type="GO" id="GO:0106300">
    <property type="term" value="P:protein-DNA covalent cross-linking repair"/>
    <property type="evidence" value="ECO:0007669"/>
    <property type="project" value="InterPro"/>
</dbReference>
<evidence type="ECO:0000256" key="4">
    <source>
        <dbReference type="ARBA" id="ARBA00022801"/>
    </source>
</evidence>
<sequence length="208" mass="23558">MCGRFCQALTGETLIHHFQINNVNRVTITSSYNVAPSQIVLAIVSKDEHRVLSPMRWGLIPAWADSMKMGAKLINARSETIDQKPAFRQSFYKYRCIIPANGFYEWKKIDKQKQAYFIKLSGDTPMALAGIWAVWKNGTNEKVASLSIVTTQANEILSNIHNRMPVILSQNNYDKWLNASTERNALKCLLKPYPSDAIEAYPVSAYVN</sequence>
<evidence type="ECO:0000256" key="7">
    <source>
        <dbReference type="ARBA" id="ARBA00023239"/>
    </source>
</evidence>
<name>A0A1V1P022_9BACT</name>
<evidence type="ECO:0000313" key="9">
    <source>
        <dbReference type="EMBL" id="ETR68197.1"/>
    </source>
</evidence>
<keyword evidence="2 8" id="KW-0645">Protease</keyword>
<dbReference type="PANTHER" id="PTHR13604:SF0">
    <property type="entry name" value="ABASIC SITE PROCESSING PROTEIN HMCES"/>
    <property type="match status" value="1"/>
</dbReference>
<dbReference type="EMBL" id="ATBP01001037">
    <property type="protein sequence ID" value="ETR68197.1"/>
    <property type="molecule type" value="Genomic_DNA"/>
</dbReference>
<dbReference type="AlphaFoldDB" id="A0A1V1P022"/>
<comment type="caution">
    <text evidence="9">The sequence shown here is derived from an EMBL/GenBank/DDBJ whole genome shotgun (WGS) entry which is preliminary data.</text>
</comment>
<keyword evidence="3" id="KW-0227">DNA damage</keyword>
<evidence type="ECO:0000256" key="5">
    <source>
        <dbReference type="ARBA" id="ARBA00023124"/>
    </source>
</evidence>
<dbReference type="GO" id="GO:0016829">
    <property type="term" value="F:lyase activity"/>
    <property type="evidence" value="ECO:0007669"/>
    <property type="project" value="UniProtKB-KW"/>
</dbReference>
<keyword evidence="4 8" id="KW-0378">Hydrolase</keyword>
<keyword evidence="5" id="KW-0190">Covalent protein-DNA linkage</keyword>
<evidence type="ECO:0000256" key="8">
    <source>
        <dbReference type="RuleBase" id="RU364100"/>
    </source>
</evidence>
<dbReference type="SUPFAM" id="SSF143081">
    <property type="entry name" value="BB1717-like"/>
    <property type="match status" value="1"/>
</dbReference>
<feature type="non-terminal residue" evidence="9">
    <location>
        <position position="208"/>
    </location>
</feature>
<evidence type="ECO:0000256" key="1">
    <source>
        <dbReference type="ARBA" id="ARBA00008136"/>
    </source>
</evidence>